<name>A0A1C5HLU3_9ACTN</name>
<dbReference type="InterPro" id="IPR011009">
    <property type="entry name" value="Kinase-like_dom_sf"/>
</dbReference>
<keyword evidence="2" id="KW-0418">Kinase</keyword>
<proteinExistence type="predicted"/>
<dbReference type="AlphaFoldDB" id="A0A1C5HLU3"/>
<dbReference type="Gene3D" id="3.90.1200.10">
    <property type="match status" value="1"/>
</dbReference>
<accession>A0A1C5HLU3</accession>
<dbReference type="SUPFAM" id="SSF56112">
    <property type="entry name" value="Protein kinase-like (PK-like)"/>
    <property type="match status" value="1"/>
</dbReference>
<sequence length="356" mass="38113">MIPAPEQVTPTWLTGALRATAAAGARVTAVESAPVGGGKLSRCVRLRLRWSPAGAGPATLIGKFAAADERTRRTGTDSDAYRRELLFYRRLAPAVPIRVPRCHLAEAAPGTGEFVLLLDDAAPARPRDQVRGATADDVALALGELARLQARFWGGAGLCGQEWLPVPGPATGRRRAAAYRVTAEGFLARFGARLSPRARAVVTGFGTRVRRWAAAQQPPYTLLHGDFRLDNLLFGDGPGSAPLTVVDWQTVAVGPGPSDAAYLVGGALPEDVRRDREEELLRLYRRSLAAAGVRWAEAECRRAWRLGALAGLHMTVVGAMLVAADPASDAMFVSLAERHAAHVTDLEAFDVLDQHR</sequence>
<protein>
    <submittedName>
        <fullName evidence="2">Predicted kinase, aminoglycoside phosphotransferase (APT) family</fullName>
    </submittedName>
</protein>
<dbReference type="EMBL" id="LT607750">
    <property type="protein sequence ID" value="SCG46976.1"/>
    <property type="molecule type" value="Genomic_DNA"/>
</dbReference>
<gene>
    <name evidence="2" type="ORF">GA0070609_1857</name>
</gene>
<dbReference type="RefSeq" id="WP_157748095.1">
    <property type="nucleotide sequence ID" value="NZ_LT607750.1"/>
</dbReference>
<organism evidence="2 3">
    <name type="scientific">Micromonospora echinaurantiaca</name>
    <dbReference type="NCBI Taxonomy" id="47857"/>
    <lineage>
        <taxon>Bacteria</taxon>
        <taxon>Bacillati</taxon>
        <taxon>Actinomycetota</taxon>
        <taxon>Actinomycetes</taxon>
        <taxon>Micromonosporales</taxon>
        <taxon>Micromonosporaceae</taxon>
        <taxon>Micromonospora</taxon>
    </lineage>
</organism>
<dbReference type="PANTHER" id="PTHR23020">
    <property type="entry name" value="UNCHARACTERIZED NUCLEAR HORMONE RECEPTOR-RELATED"/>
    <property type="match status" value="1"/>
</dbReference>
<dbReference type="Pfam" id="PF01636">
    <property type="entry name" value="APH"/>
    <property type="match status" value="1"/>
</dbReference>
<keyword evidence="3" id="KW-1185">Reference proteome</keyword>
<dbReference type="Proteomes" id="UP000198217">
    <property type="component" value="Chromosome I"/>
</dbReference>
<reference evidence="2 3" key="1">
    <citation type="submission" date="2016-06" db="EMBL/GenBank/DDBJ databases">
        <authorList>
            <person name="Kjaerup R.B."/>
            <person name="Dalgaard T.S."/>
            <person name="Juul-Madsen H.R."/>
        </authorList>
    </citation>
    <scope>NUCLEOTIDE SEQUENCE [LARGE SCALE GENOMIC DNA]</scope>
    <source>
        <strain evidence="2 3">DSM 43904</strain>
    </source>
</reference>
<feature type="domain" description="Aminoglycoside phosphotransferase" evidence="1">
    <location>
        <begin position="74"/>
        <end position="286"/>
    </location>
</feature>
<dbReference type="InterPro" id="IPR002575">
    <property type="entry name" value="Aminoglycoside_PTrfase"/>
</dbReference>
<dbReference type="PANTHER" id="PTHR23020:SF41">
    <property type="entry name" value="AMINOGLYCOSIDE PHOSPHOTRANSFERASE DOMAIN-CONTAINING PROTEIN"/>
    <property type="match status" value="1"/>
</dbReference>
<keyword evidence="2" id="KW-0808">Transferase</keyword>
<dbReference type="GO" id="GO:0016301">
    <property type="term" value="F:kinase activity"/>
    <property type="evidence" value="ECO:0007669"/>
    <property type="project" value="UniProtKB-KW"/>
</dbReference>
<evidence type="ECO:0000313" key="3">
    <source>
        <dbReference type="Proteomes" id="UP000198217"/>
    </source>
</evidence>
<evidence type="ECO:0000313" key="2">
    <source>
        <dbReference type="EMBL" id="SCG46976.1"/>
    </source>
</evidence>
<evidence type="ECO:0000259" key="1">
    <source>
        <dbReference type="Pfam" id="PF01636"/>
    </source>
</evidence>
<dbReference type="InterPro" id="IPR052961">
    <property type="entry name" value="Oxido-Kinase-like_Enzymes"/>
</dbReference>